<dbReference type="EMBL" id="LR000209">
    <property type="protein sequence ID" value="SVE69828.1"/>
    <property type="molecule type" value="mRNA"/>
</dbReference>
<feature type="coiled-coil region" evidence="5">
    <location>
        <begin position="177"/>
        <end position="204"/>
    </location>
</feature>
<dbReference type="GO" id="GO:0051898">
    <property type="term" value="P:negative regulation of phosphatidylinositol 3-kinase/protein kinase B signal transduction"/>
    <property type="evidence" value="ECO:0007669"/>
    <property type="project" value="InterPro"/>
</dbReference>
<evidence type="ECO:0000256" key="3">
    <source>
        <dbReference type="ARBA" id="ARBA00006128"/>
    </source>
</evidence>
<gene>
    <name evidence="7" type="primary">EOG090X0719</name>
</gene>
<dbReference type="PANTHER" id="PTHR13083">
    <property type="entry name" value="WD REPEAT-CONTAINING PROTEIN 91"/>
    <property type="match status" value="1"/>
</dbReference>
<dbReference type="AlphaFoldDB" id="A0A4Y7LL48"/>
<dbReference type="GO" id="GO:0031902">
    <property type="term" value="C:late endosome membrane"/>
    <property type="evidence" value="ECO:0007669"/>
    <property type="project" value="TreeGrafter"/>
</dbReference>
<accession>A0A4Y7LL48</accession>
<reference evidence="7" key="1">
    <citation type="submission" date="2018-08" db="EMBL/GenBank/DDBJ databases">
        <authorList>
            <person name="Cornetti L."/>
        </authorList>
    </citation>
    <scope>NUCLEOTIDE SEQUENCE</scope>
    <source>
        <strain evidence="7">FI-BAL1-1</strain>
    </source>
</reference>
<organism evidence="7">
    <name type="scientific">Eubosmina coregoni</name>
    <dbReference type="NCBI Taxonomy" id="186181"/>
    <lineage>
        <taxon>Eukaryota</taxon>
        <taxon>Metazoa</taxon>
        <taxon>Ecdysozoa</taxon>
        <taxon>Arthropoda</taxon>
        <taxon>Crustacea</taxon>
        <taxon>Branchiopoda</taxon>
        <taxon>Diplostraca</taxon>
        <taxon>Cladocera</taxon>
        <taxon>Anomopoda</taxon>
        <taxon>Bosminidae</taxon>
        <taxon>Eubosmina</taxon>
    </lineage>
</organism>
<dbReference type="GO" id="GO:0045022">
    <property type="term" value="P:early endosome to late endosome transport"/>
    <property type="evidence" value="ECO:0007669"/>
    <property type="project" value="InterPro"/>
</dbReference>
<dbReference type="GO" id="GO:0141039">
    <property type="term" value="F:phosphatidylinositol 3-kinase inhibitor activity"/>
    <property type="evidence" value="ECO:0007669"/>
    <property type="project" value="InterPro"/>
</dbReference>
<keyword evidence="4" id="KW-0967">Endosome</keyword>
<dbReference type="PANTHER" id="PTHR13083:SF3">
    <property type="entry name" value="WD REPEAT-CONTAINING PROTEIN 91"/>
    <property type="match status" value="1"/>
</dbReference>
<comment type="similarity">
    <text evidence="3">Belongs to the WD repeat WDR91 family.</text>
</comment>
<dbReference type="GO" id="GO:0031901">
    <property type="term" value="C:early endosome membrane"/>
    <property type="evidence" value="ECO:0007669"/>
    <property type="project" value="TreeGrafter"/>
</dbReference>
<proteinExistence type="evidence at transcript level"/>
<sequence length="285" mass="33312">MSCIQQMDELVKEYLIFRGFTGTVRSFDVDLKSDKDKAFRPDKIVEQFINYITSYDLNGLKEYWKHFDELLFERLDHNFSQAIRKMEISLLRMYLVNASVNGKQEKIIDFFEKCGTELHNQVEWKDWFALPFIKSPEENPLFMVYFTRQWQDTMFISLHNLLAVSFQCLPQPKLTQYNEEASRVTRLQTENDQLKSKLARSTTAESNESISVSLLGENLPAGLDLVDEFYLVPGETSPADNYSRSFRSFIRAIGWKMLVQRALLDPLPLMVLKTITEPRFGNNPE</sequence>
<dbReference type="Pfam" id="PF23138">
    <property type="entry name" value="CTLH_Armc9"/>
    <property type="match status" value="1"/>
</dbReference>
<keyword evidence="5" id="KW-0175">Coiled coil</keyword>
<name>A0A4Y7LL48_9CRUS</name>
<evidence type="ECO:0000256" key="5">
    <source>
        <dbReference type="SAM" id="Coils"/>
    </source>
</evidence>
<evidence type="ECO:0000313" key="7">
    <source>
        <dbReference type="EMBL" id="SVE69828.1"/>
    </source>
</evidence>
<evidence type="ECO:0000256" key="4">
    <source>
        <dbReference type="ARBA" id="ARBA00022753"/>
    </source>
</evidence>
<dbReference type="InterPro" id="IPR039724">
    <property type="entry name" value="WDR91"/>
</dbReference>
<dbReference type="InterPro" id="IPR056327">
    <property type="entry name" value="ARMC9_CTLH-like_dom"/>
</dbReference>
<feature type="domain" description="ARMC9 CTLH-like" evidence="6">
    <location>
        <begin position="49"/>
        <end position="168"/>
    </location>
</feature>
<protein>
    <submittedName>
        <fullName evidence="7">EOG090X0719</fullName>
    </submittedName>
</protein>
<evidence type="ECO:0000256" key="1">
    <source>
        <dbReference type="ARBA" id="ARBA00004412"/>
    </source>
</evidence>
<comment type="subcellular location">
    <subcellularLocation>
        <location evidence="1">Early endosome</location>
    </subcellularLocation>
    <subcellularLocation>
        <location evidence="2">Late endosome</location>
    </subcellularLocation>
</comment>
<evidence type="ECO:0000259" key="6">
    <source>
        <dbReference type="Pfam" id="PF23138"/>
    </source>
</evidence>
<evidence type="ECO:0000256" key="2">
    <source>
        <dbReference type="ARBA" id="ARBA00004603"/>
    </source>
</evidence>